<organism evidence="2">
    <name type="scientific">Chromera velia CCMP2878</name>
    <dbReference type="NCBI Taxonomy" id="1169474"/>
    <lineage>
        <taxon>Eukaryota</taxon>
        <taxon>Sar</taxon>
        <taxon>Alveolata</taxon>
        <taxon>Colpodellida</taxon>
        <taxon>Chromeraceae</taxon>
        <taxon>Chromera</taxon>
    </lineage>
</organism>
<dbReference type="AlphaFoldDB" id="A0A0G4HET3"/>
<feature type="compositionally biased region" description="Low complexity" evidence="1">
    <location>
        <begin position="532"/>
        <end position="544"/>
    </location>
</feature>
<feature type="region of interest" description="Disordered" evidence="1">
    <location>
        <begin position="532"/>
        <end position="618"/>
    </location>
</feature>
<reference evidence="2" key="1">
    <citation type="submission" date="2014-11" db="EMBL/GenBank/DDBJ databases">
        <authorList>
            <person name="Otto D Thomas"/>
            <person name="Naeem Raeece"/>
        </authorList>
    </citation>
    <scope>NUCLEOTIDE SEQUENCE</scope>
</reference>
<feature type="compositionally biased region" description="Basic and acidic residues" evidence="1">
    <location>
        <begin position="171"/>
        <end position="181"/>
    </location>
</feature>
<feature type="region of interest" description="Disordered" evidence="1">
    <location>
        <begin position="445"/>
        <end position="506"/>
    </location>
</feature>
<protein>
    <submittedName>
        <fullName evidence="2">Uncharacterized protein</fullName>
    </submittedName>
</protein>
<evidence type="ECO:0000313" key="2">
    <source>
        <dbReference type="EMBL" id="CEM42588.1"/>
    </source>
</evidence>
<name>A0A0G4HET3_9ALVE</name>
<gene>
    <name evidence="2" type="ORF">Cvel_26871</name>
</gene>
<feature type="compositionally biased region" description="Polar residues" evidence="1">
    <location>
        <begin position="389"/>
        <end position="403"/>
    </location>
</feature>
<dbReference type="EMBL" id="CDMZ01002485">
    <property type="protein sequence ID" value="CEM42588.1"/>
    <property type="molecule type" value="Genomic_DNA"/>
</dbReference>
<feature type="region of interest" description="Disordered" evidence="1">
    <location>
        <begin position="119"/>
        <end position="219"/>
    </location>
</feature>
<sequence>MSLRSSSGTNVGEGILGFKPKIYNIAVNQVIDKLKPFYPDRPDVFYEAHAKCILQLSVQLREDQTIDGMKKAIISALPHYMHFALARRSNIYPNNDGRTFLDENNFSLKHTLESTLALPEAPMGISPSIPRQTSGTSLGRQSAGSNGGPAPSVPSPKGLSPPAGPGALPSVKKEDSSDKKGGVPPNPSTSGTGRGRGVAQAKAKQQPSAPVKKEEVPVSALESDLISFRDTLGEAKALHERISQYCAKALVPAPVEVPLQSRGGAEKGGGARAAPKRGFPDDFGVLPALVRKWKALTTDSRLVQNFNSLVGCVQCARQQGQTRVSVSMDDWESLKEYHKQLQNQIVGQKSFMLDIDSREEPTLMSTSTFAPSLAFPDLVDRLETEAKTQNEAQGTSALPSQAEASKPSERNKAAETMLRHFQNQVRHPLSSSLFSPETQEWMVSRAATREDEDARKRKQREEGNKGKGTAGGGAGAVGGTAGTSSMGGVGLPSLNGGLTGGGAASSFSNQADVVMTDVPPQANKVANASLSVSNQIVSSSASSSTQAFGAPPQPPPSVRLPPPVLPSQQPQVSLGIQNRKKPRTAPKPKPAPPPSSNAEEEDDDEPDFIKKLLGKKKF</sequence>
<feature type="compositionally biased region" description="Polar residues" evidence="1">
    <location>
        <begin position="129"/>
        <end position="144"/>
    </location>
</feature>
<dbReference type="VEuPathDB" id="CryptoDB:Cvel_26871"/>
<feature type="compositionally biased region" description="Gly residues" evidence="1">
    <location>
        <begin position="466"/>
        <end position="490"/>
    </location>
</feature>
<feature type="compositionally biased region" description="Pro residues" evidence="1">
    <location>
        <begin position="551"/>
        <end position="565"/>
    </location>
</feature>
<evidence type="ECO:0000256" key="1">
    <source>
        <dbReference type="SAM" id="MobiDB-lite"/>
    </source>
</evidence>
<feature type="compositionally biased region" description="Low complexity" evidence="1">
    <location>
        <begin position="198"/>
        <end position="210"/>
    </location>
</feature>
<proteinExistence type="predicted"/>
<accession>A0A0G4HET3</accession>
<feature type="compositionally biased region" description="Basic and acidic residues" evidence="1">
    <location>
        <begin position="447"/>
        <end position="465"/>
    </location>
</feature>
<feature type="region of interest" description="Disordered" evidence="1">
    <location>
        <begin position="386"/>
        <end position="412"/>
    </location>
</feature>
<feature type="compositionally biased region" description="Low complexity" evidence="1">
    <location>
        <begin position="155"/>
        <end position="170"/>
    </location>
</feature>